<comment type="caution">
    <text evidence="2">The sequence shown here is derived from an EMBL/GenBank/DDBJ whole genome shotgun (WGS) entry which is preliminary data.</text>
</comment>
<proteinExistence type="predicted"/>
<protein>
    <submittedName>
        <fullName evidence="2">Uncharacterized protein</fullName>
    </submittedName>
</protein>
<evidence type="ECO:0000256" key="1">
    <source>
        <dbReference type="SAM" id="MobiDB-lite"/>
    </source>
</evidence>
<dbReference type="Proteomes" id="UP000596742">
    <property type="component" value="Unassembled WGS sequence"/>
</dbReference>
<dbReference type="OrthoDB" id="6100049at2759"/>
<keyword evidence="3" id="KW-1185">Reference proteome</keyword>
<reference evidence="2" key="1">
    <citation type="submission" date="2018-11" db="EMBL/GenBank/DDBJ databases">
        <authorList>
            <person name="Alioto T."/>
            <person name="Alioto T."/>
        </authorList>
    </citation>
    <scope>NUCLEOTIDE SEQUENCE</scope>
</reference>
<name>A0A8B6D6C8_MYTGA</name>
<dbReference type="AlphaFoldDB" id="A0A8B6D6C8"/>
<evidence type="ECO:0000313" key="3">
    <source>
        <dbReference type="Proteomes" id="UP000596742"/>
    </source>
</evidence>
<gene>
    <name evidence="2" type="ORF">MGAL_10B010326</name>
</gene>
<accession>A0A8B6D6C8</accession>
<feature type="region of interest" description="Disordered" evidence="1">
    <location>
        <begin position="1"/>
        <end position="24"/>
    </location>
</feature>
<dbReference type="EMBL" id="UYJE01002825">
    <property type="protein sequence ID" value="VDI14018.1"/>
    <property type="molecule type" value="Genomic_DNA"/>
</dbReference>
<sequence length="276" mass="31836">MTAGLNKRYKTSDGQNQTLIKKKTQSRYATSTCSTILTDKRDVNAKRDGMTGDYLNAKRDGMTGTGDGIHASGDYLNAKRDGMTVKELSVKLPEILETLQSALDRFGFNITSIKRTTYTIQFKISIDGVFQEVDLLPIIDLGIKHLLSIGFSKTLTFLDPESDTEAIEKLRVIKRQVCNWNSLYHQQLRSYINQCSGWNRRCIPWSSELKYSCCDSLSCRCNFWGQNYNINQQSVDIKYYWSDNINQQNVDIKNYWSDNINQQNVDIKYYWSDNIK</sequence>
<evidence type="ECO:0000313" key="2">
    <source>
        <dbReference type="EMBL" id="VDI14018.1"/>
    </source>
</evidence>
<organism evidence="2 3">
    <name type="scientific">Mytilus galloprovincialis</name>
    <name type="common">Mediterranean mussel</name>
    <dbReference type="NCBI Taxonomy" id="29158"/>
    <lineage>
        <taxon>Eukaryota</taxon>
        <taxon>Metazoa</taxon>
        <taxon>Spiralia</taxon>
        <taxon>Lophotrochozoa</taxon>
        <taxon>Mollusca</taxon>
        <taxon>Bivalvia</taxon>
        <taxon>Autobranchia</taxon>
        <taxon>Pteriomorphia</taxon>
        <taxon>Mytilida</taxon>
        <taxon>Mytiloidea</taxon>
        <taxon>Mytilidae</taxon>
        <taxon>Mytilinae</taxon>
        <taxon>Mytilus</taxon>
    </lineage>
</organism>